<dbReference type="Gene3D" id="1.20.1740.10">
    <property type="entry name" value="Amino acid/polyamine transporter I"/>
    <property type="match status" value="1"/>
</dbReference>
<reference evidence="2 3" key="1">
    <citation type="submission" date="2018-06" db="EMBL/GenBank/DDBJ databases">
        <authorList>
            <consortium name="Pathogen Informatics"/>
            <person name="Doyle S."/>
        </authorList>
    </citation>
    <scope>NUCLEOTIDE SEQUENCE [LARGE SCALE GENOMIC DNA]</scope>
    <source>
        <strain evidence="2 3">NCTC10638</strain>
    </source>
</reference>
<dbReference type="AlphaFoldDB" id="A0A378N7Q1"/>
<dbReference type="EMBL" id="UGPN01000002">
    <property type="protein sequence ID" value="STY64481.1"/>
    <property type="molecule type" value="Genomic_DNA"/>
</dbReference>
<accession>A0A378N7Q1</accession>
<dbReference type="Proteomes" id="UP000254802">
    <property type="component" value="Unassembled WGS sequence"/>
</dbReference>
<keyword evidence="1" id="KW-0812">Transmembrane</keyword>
<keyword evidence="1" id="KW-0472">Membrane</keyword>
<organism evidence="2 3">
    <name type="scientific">Mannheimia haemolytica</name>
    <name type="common">Pasteurella haemolytica</name>
    <dbReference type="NCBI Taxonomy" id="75985"/>
    <lineage>
        <taxon>Bacteria</taxon>
        <taxon>Pseudomonadati</taxon>
        <taxon>Pseudomonadota</taxon>
        <taxon>Gammaproteobacteria</taxon>
        <taxon>Pasteurellales</taxon>
        <taxon>Pasteurellaceae</taxon>
        <taxon>Mannheimia</taxon>
    </lineage>
</organism>
<evidence type="ECO:0000313" key="2">
    <source>
        <dbReference type="EMBL" id="STY64481.1"/>
    </source>
</evidence>
<evidence type="ECO:0000256" key="1">
    <source>
        <dbReference type="SAM" id="Phobius"/>
    </source>
</evidence>
<evidence type="ECO:0000313" key="3">
    <source>
        <dbReference type="Proteomes" id="UP000254802"/>
    </source>
</evidence>
<keyword evidence="1" id="KW-1133">Transmembrane helix</keyword>
<protein>
    <submittedName>
        <fullName evidence="2">Arginine/ornithine antiporter</fullName>
    </submittedName>
</protein>
<gene>
    <name evidence="2" type="primary">ydgI_3</name>
    <name evidence="2" type="ORF">NCTC10638_03663</name>
</gene>
<name>A0A378N7Q1_MANHA</name>
<proteinExistence type="predicted"/>
<feature type="transmembrane region" description="Helical" evidence="1">
    <location>
        <begin position="20"/>
        <end position="42"/>
    </location>
</feature>
<sequence>MANPSMGPLLDAMMGPTGKVIITACLIVSVLASYISWTMYSAEVPYRGSKKRGFPENFRQSE</sequence>